<protein>
    <submittedName>
        <fullName evidence="2">Uncharacterized protein</fullName>
    </submittedName>
</protein>
<feature type="transmembrane region" description="Helical" evidence="1">
    <location>
        <begin position="819"/>
        <end position="841"/>
    </location>
</feature>
<proteinExistence type="predicted"/>
<keyword evidence="3" id="KW-1185">Reference proteome</keyword>
<accession>A0AAW1QP70</accession>
<name>A0AAW1QP70_9CHLO</name>
<keyword evidence="1" id="KW-1133">Transmembrane helix</keyword>
<dbReference type="Gene3D" id="1.20.5.510">
    <property type="entry name" value="Single helix bin"/>
    <property type="match status" value="1"/>
</dbReference>
<reference evidence="2 3" key="1">
    <citation type="journal article" date="2024" name="Nat. Commun.">
        <title>Phylogenomics reveals the evolutionary origins of lichenization in chlorophyte algae.</title>
        <authorList>
            <person name="Puginier C."/>
            <person name="Libourel C."/>
            <person name="Otte J."/>
            <person name="Skaloud P."/>
            <person name="Haon M."/>
            <person name="Grisel S."/>
            <person name="Petersen M."/>
            <person name="Berrin J.G."/>
            <person name="Delaux P.M."/>
            <person name="Dal Grande F."/>
            <person name="Keller J."/>
        </authorList>
    </citation>
    <scope>NUCLEOTIDE SEQUENCE [LARGE SCALE GENOMIC DNA]</scope>
    <source>
        <strain evidence="2 3">SAG 2043</strain>
    </source>
</reference>
<organism evidence="2 3">
    <name type="scientific">[Myrmecia] bisecta</name>
    <dbReference type="NCBI Taxonomy" id="41462"/>
    <lineage>
        <taxon>Eukaryota</taxon>
        <taxon>Viridiplantae</taxon>
        <taxon>Chlorophyta</taxon>
        <taxon>core chlorophytes</taxon>
        <taxon>Trebouxiophyceae</taxon>
        <taxon>Trebouxiales</taxon>
        <taxon>Trebouxiaceae</taxon>
        <taxon>Myrmecia</taxon>
    </lineage>
</organism>
<keyword evidence="1" id="KW-0472">Membrane</keyword>
<evidence type="ECO:0000256" key="1">
    <source>
        <dbReference type="SAM" id="Phobius"/>
    </source>
</evidence>
<comment type="caution">
    <text evidence="2">The sequence shown here is derived from an EMBL/GenBank/DDBJ whole genome shotgun (WGS) entry which is preliminary data.</text>
</comment>
<dbReference type="EMBL" id="JALJOR010000002">
    <property type="protein sequence ID" value="KAK9823291.1"/>
    <property type="molecule type" value="Genomic_DNA"/>
</dbReference>
<gene>
    <name evidence="2" type="ORF">WJX72_001647</name>
</gene>
<sequence>MGQEACQQAAGCAWDHGNCASTSLKATCNAVALTGAAQDCDTYRDPLTNNAVCMSSQECKDVCKTCTECVQGVTEEFLPVYTAKIGTNKQDELAKDISLAGKPAAICHAIAACDNPQDDSVKFCHDKLKLDYCSATGMAAGPSAASPSPAVSGGIGSACSADGECAGFSVCDTSAGCNAVSTCNPLNGQSSKVCKGTCKAWDVFVKATSDMFGSQATLSLADPMTLLITLDATATVAANSTLTIKPKPLLVDAITGSIPVQSGVVTGGLKAAANPTSPTAKIGGPTKIGGSCGNQASTFAITFDGSASPPNAGRPLTKYAWSTANGSPQALKDAIAAASNLPRVTLPAAQVSTLPAFTCDRYNVARTAKLPCFPTGITPTTDVASGTFVFPAAGVLADAGFIFEIGMTATKGARSDTDKAVIRVLPVKDAGGNPIPVPPTGSIKRVCIGVCPKKHSPTDKLRLAFTANSDDSTSYTYAWTCSSVDLTVSGAASGADSANLVVKPKDAAGNALLADGQTVTCQAQLGLLTLDANFEAVLELGAAGLNIDEAPYMYGTTTDPTRGLAGPASAAKLASGASVQLDSAAPAGSAPSGRHLLTTITINAGTAAAAQATYPTPSYTIPTAFAAACAGSAACTPAKLAVLVKYYSDPATLQAAYPSLTSGGNTPTQLISGALNLTISSTGPNAMQLPSTSFAAASANNMVTVNLPLTSAYMPGLTYACVVMTSSPIAYSGYDAAGYNVRVDIAPTAGSVIVPTTVLFLDGNTAGAAAFYQLITTSSYQTSLFPIAYFGTVSVSGATLGTSVNPNAAPAKKKANTGAIVGGVIGGVAFLCLVAGVAFYIHRKRRGYSNVNGALATPMQGNTEGYQAPVANQ</sequence>
<evidence type="ECO:0000313" key="3">
    <source>
        <dbReference type="Proteomes" id="UP001489004"/>
    </source>
</evidence>
<evidence type="ECO:0000313" key="2">
    <source>
        <dbReference type="EMBL" id="KAK9823291.1"/>
    </source>
</evidence>
<dbReference type="AlphaFoldDB" id="A0AAW1QP70"/>
<keyword evidence="1" id="KW-0812">Transmembrane</keyword>
<dbReference type="Proteomes" id="UP001489004">
    <property type="component" value="Unassembled WGS sequence"/>
</dbReference>